<dbReference type="RefSeq" id="WP_367187055.1">
    <property type="nucleotide sequence ID" value="NZ_LR882963.1"/>
</dbReference>
<organism evidence="2 4">
    <name type="scientific">Planktothrix agardhii</name>
    <name type="common">Oscillatoria agardhii</name>
    <dbReference type="NCBI Taxonomy" id="1160"/>
    <lineage>
        <taxon>Bacteria</taxon>
        <taxon>Bacillati</taxon>
        <taxon>Cyanobacteriota</taxon>
        <taxon>Cyanophyceae</taxon>
        <taxon>Oscillatoriophycideae</taxon>
        <taxon>Oscillatoriales</taxon>
        <taxon>Microcoleaceae</taxon>
        <taxon>Planktothrix</taxon>
    </lineage>
</organism>
<reference evidence="2" key="1">
    <citation type="submission" date="2020-09" db="EMBL/GenBank/DDBJ databases">
        <authorList>
            <person name="Blom J."/>
        </authorList>
    </citation>
    <scope>NUCLEOTIDE SEQUENCE</scope>
    <source>
        <strain evidence="2">No.66</strain>
    </source>
</reference>
<dbReference type="Proteomes" id="UP001153761">
    <property type="component" value="Chromosome"/>
</dbReference>
<accession>A0AAD1V6R9</accession>
<feature type="domain" description="HTH cro/C1-type" evidence="1">
    <location>
        <begin position="6"/>
        <end position="68"/>
    </location>
</feature>
<gene>
    <name evidence="2" type="ORF">PANO66_03285</name>
    <name evidence="3" type="ORF">PANO66_03316</name>
</gene>
<dbReference type="Pfam" id="PF13443">
    <property type="entry name" value="HTH_26"/>
    <property type="match status" value="1"/>
</dbReference>
<evidence type="ECO:0000313" key="3">
    <source>
        <dbReference type="EMBL" id="CAD5961483.1"/>
    </source>
</evidence>
<proteinExistence type="predicted"/>
<evidence type="ECO:0000313" key="2">
    <source>
        <dbReference type="EMBL" id="CAD5961016.1"/>
    </source>
</evidence>
<dbReference type="EMBL" id="LR882963">
    <property type="protein sequence ID" value="CAD5961483.1"/>
    <property type="molecule type" value="Genomic_DNA"/>
</dbReference>
<dbReference type="AlphaFoldDB" id="A0AAD1V6R9"/>
<protein>
    <recommendedName>
        <fullName evidence="1">HTH cro/C1-type domain-containing protein</fullName>
    </recommendedName>
</protein>
<dbReference type="EMBL" id="LR882963">
    <property type="protein sequence ID" value="CAD5961016.1"/>
    <property type="molecule type" value="Genomic_DNA"/>
</dbReference>
<dbReference type="InterPro" id="IPR001387">
    <property type="entry name" value="Cro/C1-type_HTH"/>
</dbReference>
<name>A0AAD1V6R9_PLAAG</name>
<evidence type="ECO:0000313" key="4">
    <source>
        <dbReference type="Proteomes" id="UP001153761"/>
    </source>
</evidence>
<evidence type="ECO:0000259" key="1">
    <source>
        <dbReference type="Pfam" id="PF13443"/>
    </source>
</evidence>
<sequence length="77" mass="8872">MPVKSRLPELLKERKIQNPYQLEKLTGLGRGTCRRAFIDPLWVPNPQVMEVICKTLGLQPGDFLYYEESYKGGEAFN</sequence>